<name>A0AAV5UFB5_9BILA</name>
<reference evidence="2" key="1">
    <citation type="submission" date="2023-10" db="EMBL/GenBank/DDBJ databases">
        <title>Genome assembly of Pristionchus species.</title>
        <authorList>
            <person name="Yoshida K."/>
            <person name="Sommer R.J."/>
        </authorList>
    </citation>
    <scope>NUCLEOTIDE SEQUENCE</scope>
    <source>
        <strain evidence="2">RS0144</strain>
    </source>
</reference>
<organism evidence="2 3">
    <name type="scientific">Pristionchus entomophagus</name>
    <dbReference type="NCBI Taxonomy" id="358040"/>
    <lineage>
        <taxon>Eukaryota</taxon>
        <taxon>Metazoa</taxon>
        <taxon>Ecdysozoa</taxon>
        <taxon>Nematoda</taxon>
        <taxon>Chromadorea</taxon>
        <taxon>Rhabditida</taxon>
        <taxon>Rhabditina</taxon>
        <taxon>Diplogasteromorpha</taxon>
        <taxon>Diplogasteroidea</taxon>
        <taxon>Neodiplogasteridae</taxon>
        <taxon>Pristionchus</taxon>
    </lineage>
</organism>
<feature type="non-terminal residue" evidence="2">
    <location>
        <position position="1"/>
    </location>
</feature>
<proteinExistence type="predicted"/>
<feature type="signal peptide" evidence="1">
    <location>
        <begin position="1"/>
        <end position="31"/>
    </location>
</feature>
<sequence>LSIDIICESRMRTTTVVVLVLLLGDMHGVKCATLDRARYQLIEFVHCSLNELEDACASFEGPTHLEMNTCALLHVLSALLHVLKRT</sequence>
<evidence type="ECO:0008006" key="4">
    <source>
        <dbReference type="Google" id="ProtNLM"/>
    </source>
</evidence>
<gene>
    <name evidence="2" type="ORF">PENTCL1PPCAC_27562</name>
</gene>
<keyword evidence="1" id="KW-0732">Signal</keyword>
<feature type="chain" id="PRO_5043607781" description="Secreted protein" evidence="1">
    <location>
        <begin position="32"/>
        <end position="86"/>
    </location>
</feature>
<dbReference type="EMBL" id="BTSX01000006">
    <property type="protein sequence ID" value="GMT05388.1"/>
    <property type="molecule type" value="Genomic_DNA"/>
</dbReference>
<accession>A0AAV5UFB5</accession>
<evidence type="ECO:0000256" key="1">
    <source>
        <dbReference type="SAM" id="SignalP"/>
    </source>
</evidence>
<keyword evidence="3" id="KW-1185">Reference proteome</keyword>
<protein>
    <recommendedName>
        <fullName evidence="4">Secreted protein</fullName>
    </recommendedName>
</protein>
<evidence type="ECO:0000313" key="2">
    <source>
        <dbReference type="EMBL" id="GMT05388.1"/>
    </source>
</evidence>
<feature type="non-terminal residue" evidence="2">
    <location>
        <position position="86"/>
    </location>
</feature>
<evidence type="ECO:0000313" key="3">
    <source>
        <dbReference type="Proteomes" id="UP001432027"/>
    </source>
</evidence>
<comment type="caution">
    <text evidence="2">The sequence shown here is derived from an EMBL/GenBank/DDBJ whole genome shotgun (WGS) entry which is preliminary data.</text>
</comment>
<dbReference type="AlphaFoldDB" id="A0AAV5UFB5"/>
<dbReference type="Proteomes" id="UP001432027">
    <property type="component" value="Unassembled WGS sequence"/>
</dbReference>